<name>A0A8M8V343_SESIN</name>
<evidence type="ECO:0000256" key="3">
    <source>
        <dbReference type="ARBA" id="ARBA00011095"/>
    </source>
</evidence>
<keyword evidence="7 17" id="KW-1133">Transmembrane helix</keyword>
<evidence type="ECO:0000256" key="17">
    <source>
        <dbReference type="SAM" id="Phobius"/>
    </source>
</evidence>
<evidence type="ECO:0000256" key="4">
    <source>
        <dbReference type="ARBA" id="ARBA00022448"/>
    </source>
</evidence>
<feature type="compositionally biased region" description="Polar residues" evidence="16">
    <location>
        <begin position="995"/>
        <end position="1030"/>
    </location>
</feature>
<dbReference type="FunFam" id="3.40.190.10:FF:000103">
    <property type="entry name" value="Glutamate receptor"/>
    <property type="match status" value="1"/>
</dbReference>
<dbReference type="OrthoDB" id="5984008at2759"/>
<dbReference type="KEGG" id="sind:105164904"/>
<feature type="signal peptide" evidence="18">
    <location>
        <begin position="1"/>
        <end position="26"/>
    </location>
</feature>
<sequence length="1047" mass="116787">MEKKTSSHPFWCLFVYFVYLSRMAAAQIVPVRVGVVLDMDDYEGGSATLSCISMALSDFYATHDHYRTRLVLTNRDSKGDVVGAAAAALDLLKNVEVQAIIGPEFSVQANFLIALGHKAHVPVVTFSATSPSLSSTRSPYFVRATLNDSSQVDAIGAIVKAFGWQEAVLIYEDNEFGEGIIPYLTDALEQVNARVPYRSVISPLATDDQIVAELYKLMTMQTRVFIVHMMSPLASLLFTKAKQLGMMSQDYAWIITDGITNELSSMDPSVIESMLGVIGVRPYIPKTKELDNFAIRYKRTVQRNNPKSPDLDIFKLWAYDSAIALAMAAEKARLRNPKYRDANISRNSTDLEAFGVSDAGPRLIQALTSTPFQGLAGDFQLVDGQLQAPPFEIVNMVGPGARVIGYWTKESGIVRELNLTSADKNKYSTSKSNLGSIIWPGDALSSPKGWVIPTNGKKLRVGVPIKEGFTEFVRVTWNSDNSTEVEGYCIDVFDAVMATLPYGVPYEYVPFAAPDHKMAGDYNAFAYQVYLGNFDAVSGDVTIVGNRSQYVDFTLPYTESGVSMVVPIKDDKSKNAWVFVKPLTWELWLTSFCSFVFIGILIWILEHRINEDFRGPVWYQVGMIFWFAFSTMVFAHSKLDIIFSNYIPFSHCSILNKFETLVLFFAEEKVVSNLARFVLIIWFLVVLILTQSYTASLASMLTVQKLQPTVNDVNVLIRNKEYVGYMRGSFIFGLLKKMNFDESRLVEYKSPEELDELLTKGSGNGGIAAAFHEIPYINLFLSKYCSKYMMVEPIHKADGFGFVCGPLPSLCCNISIHKKAFIFSNHFCSKLSFSTLQVFPIGSPLVTDVSRAILNVTEGQTIVEIERKWLGDYKTKCPDTNTLLSPKSLGLASFWGLFLLVGIAGIAALIIYVVRFLGENWNIIDDESSIWSKLVELLTEFDNKDLRSHTFKHIRTPERDDAYGSSMHSPHNNYEQSPSNYLLASPHTNGPPSPVLSSPSEQTTNFQGGQRSSADNATRNQQGESAQIINQEIELANPNEKEQTTQH</sequence>
<feature type="chain" id="PRO_5044692965" evidence="18">
    <location>
        <begin position="27"/>
        <end position="1047"/>
    </location>
</feature>
<evidence type="ECO:0000256" key="9">
    <source>
        <dbReference type="ARBA" id="ARBA00023136"/>
    </source>
</evidence>
<dbReference type="Gene3D" id="1.10.287.70">
    <property type="match status" value="1"/>
</dbReference>
<dbReference type="InterPro" id="IPR028082">
    <property type="entry name" value="Peripla_BP_I"/>
</dbReference>
<dbReference type="PANTHER" id="PTHR34836:SF1">
    <property type="entry name" value="OS09G0428600 PROTEIN"/>
    <property type="match status" value="1"/>
</dbReference>
<evidence type="ECO:0000313" key="20">
    <source>
        <dbReference type="Proteomes" id="UP000504604"/>
    </source>
</evidence>
<feature type="transmembrane region" description="Helical" evidence="17">
    <location>
        <begin position="585"/>
        <end position="605"/>
    </location>
</feature>
<keyword evidence="5 17" id="KW-0812">Transmembrane</keyword>
<feature type="transmembrane region" description="Helical" evidence="17">
    <location>
        <begin position="894"/>
        <end position="914"/>
    </location>
</feature>
<reference evidence="21 22" key="1">
    <citation type="submission" date="2025-04" db="UniProtKB">
        <authorList>
            <consortium name="RefSeq"/>
        </authorList>
    </citation>
    <scope>IDENTIFICATION</scope>
</reference>
<dbReference type="Pfam" id="PF00060">
    <property type="entry name" value="Lig_chan"/>
    <property type="match status" value="2"/>
</dbReference>
<comment type="similarity">
    <text evidence="2">Belongs to the glutamate-gated ion channel (TC 1.A.10.1) family.</text>
</comment>
<keyword evidence="6 18" id="KW-0732">Signal</keyword>
<dbReference type="Gene3D" id="3.40.190.10">
    <property type="entry name" value="Periplasmic binding protein-like II"/>
    <property type="match status" value="1"/>
</dbReference>
<dbReference type="CDD" id="cd19990">
    <property type="entry name" value="PBP1_GABAb_receptor_plant"/>
    <property type="match status" value="1"/>
</dbReference>
<keyword evidence="12" id="KW-1071">Ligand-gated ion channel</keyword>
<dbReference type="GO" id="GO:0016020">
    <property type="term" value="C:membrane"/>
    <property type="evidence" value="ECO:0007669"/>
    <property type="project" value="UniProtKB-SubCell"/>
</dbReference>
<accession>A0A8M8V343</accession>
<dbReference type="Pfam" id="PF01094">
    <property type="entry name" value="ANF_receptor"/>
    <property type="match status" value="1"/>
</dbReference>
<evidence type="ECO:0000256" key="18">
    <source>
        <dbReference type="SAM" id="SignalP"/>
    </source>
</evidence>
<dbReference type="RefSeq" id="XP_020550507.1">
    <property type="nucleotide sequence ID" value="XM_020694848.1"/>
</dbReference>
<evidence type="ECO:0000256" key="13">
    <source>
        <dbReference type="ARBA" id="ARBA00023303"/>
    </source>
</evidence>
<dbReference type="Pfam" id="PF10613">
    <property type="entry name" value="Lig_chan-Glu_bd"/>
    <property type="match status" value="1"/>
</dbReference>
<dbReference type="SMART" id="SM00079">
    <property type="entry name" value="PBPe"/>
    <property type="match status" value="1"/>
</dbReference>
<dbReference type="InterPro" id="IPR015683">
    <property type="entry name" value="Ionotropic_Glu_rcpt"/>
</dbReference>
<keyword evidence="8" id="KW-0406">Ion transport</keyword>
<evidence type="ECO:0000256" key="8">
    <source>
        <dbReference type="ARBA" id="ARBA00023065"/>
    </source>
</evidence>
<keyword evidence="20" id="KW-1185">Reference proteome</keyword>
<dbReference type="GO" id="GO:0015276">
    <property type="term" value="F:ligand-gated monoatomic ion channel activity"/>
    <property type="evidence" value="ECO:0007669"/>
    <property type="project" value="InterPro"/>
</dbReference>
<dbReference type="FunFam" id="3.40.190.10:FF:000217">
    <property type="entry name" value="Glutamate receptor"/>
    <property type="match status" value="1"/>
</dbReference>
<feature type="compositionally biased region" description="Polar residues" evidence="16">
    <location>
        <begin position="966"/>
        <end position="988"/>
    </location>
</feature>
<feature type="transmembrane region" description="Helical" evidence="17">
    <location>
        <begin position="617"/>
        <end position="635"/>
    </location>
</feature>
<keyword evidence="15" id="KW-1015">Disulfide bond</keyword>
<evidence type="ECO:0000256" key="12">
    <source>
        <dbReference type="ARBA" id="ARBA00023286"/>
    </source>
</evidence>
<dbReference type="AlphaFoldDB" id="A0A8M8V343"/>
<dbReference type="FunFam" id="3.40.50.2300:FF:000310">
    <property type="entry name" value="Glutamate receptor"/>
    <property type="match status" value="1"/>
</dbReference>
<feature type="transmembrane region" description="Helical" evidence="17">
    <location>
        <begin position="677"/>
        <end position="701"/>
    </location>
</feature>
<evidence type="ECO:0000259" key="19">
    <source>
        <dbReference type="SMART" id="SM00079"/>
    </source>
</evidence>
<keyword evidence="13" id="KW-0407">Ion channel</keyword>
<dbReference type="Gene3D" id="3.40.50.2300">
    <property type="match status" value="2"/>
</dbReference>
<evidence type="ECO:0000256" key="11">
    <source>
        <dbReference type="ARBA" id="ARBA00023180"/>
    </source>
</evidence>
<evidence type="ECO:0000313" key="22">
    <source>
        <dbReference type="RefSeq" id="XP_020550507.1"/>
    </source>
</evidence>
<evidence type="ECO:0000256" key="1">
    <source>
        <dbReference type="ARBA" id="ARBA00004141"/>
    </source>
</evidence>
<dbReference type="InterPro" id="IPR001828">
    <property type="entry name" value="ANF_lig-bd_rcpt"/>
</dbReference>
<dbReference type="InterPro" id="IPR001320">
    <property type="entry name" value="Iontro_rcpt_C"/>
</dbReference>
<dbReference type="InterPro" id="IPR044440">
    <property type="entry name" value="GABAb_receptor_plant_PBP1"/>
</dbReference>
<feature type="region of interest" description="Disordered" evidence="16">
    <location>
        <begin position="957"/>
        <end position="1047"/>
    </location>
</feature>
<feature type="disulfide bond" evidence="15">
    <location>
        <begin position="785"/>
        <end position="877"/>
    </location>
</feature>
<protein>
    <submittedName>
        <fullName evidence="21 22">Glutamate receptor 2.1-like isoform X1</fullName>
    </submittedName>
</protein>
<dbReference type="GeneID" id="105164904"/>
<keyword evidence="10" id="KW-0675">Receptor</keyword>
<comment type="subcellular location">
    <subcellularLocation>
        <location evidence="1">Membrane</location>
        <topology evidence="1">Multi-pass membrane protein</topology>
    </subcellularLocation>
</comment>
<dbReference type="InterPro" id="IPR017103">
    <property type="entry name" value="Iontropic_Glu_rcpt_pln"/>
</dbReference>
<evidence type="ECO:0000256" key="16">
    <source>
        <dbReference type="SAM" id="MobiDB-lite"/>
    </source>
</evidence>
<dbReference type="PIRSF" id="PIRSF037090">
    <property type="entry name" value="Iontro_Glu-like_rcpt_pln"/>
    <property type="match status" value="1"/>
</dbReference>
<evidence type="ECO:0000256" key="15">
    <source>
        <dbReference type="PIRSR" id="PIRSR037090-50"/>
    </source>
</evidence>
<evidence type="ECO:0000313" key="21">
    <source>
        <dbReference type="RefSeq" id="XP_020550506.1"/>
    </source>
</evidence>
<dbReference type="SUPFAM" id="SSF53822">
    <property type="entry name" value="Periplasmic binding protein-like I"/>
    <property type="match status" value="1"/>
</dbReference>
<dbReference type="CDD" id="cd13686">
    <property type="entry name" value="GluR_Plant"/>
    <property type="match status" value="1"/>
</dbReference>
<dbReference type="RefSeq" id="XP_020550506.1">
    <property type="nucleotide sequence ID" value="XM_020694847.1"/>
</dbReference>
<dbReference type="InterPro" id="IPR019594">
    <property type="entry name" value="Glu/Gly-bd"/>
</dbReference>
<evidence type="ECO:0000256" key="6">
    <source>
        <dbReference type="ARBA" id="ARBA00022729"/>
    </source>
</evidence>
<evidence type="ECO:0000256" key="7">
    <source>
        <dbReference type="ARBA" id="ARBA00022989"/>
    </source>
</evidence>
<dbReference type="FunFam" id="3.40.50.2300:FF:000169">
    <property type="entry name" value="Glutamate receptor"/>
    <property type="match status" value="1"/>
</dbReference>
<evidence type="ECO:0000256" key="10">
    <source>
        <dbReference type="ARBA" id="ARBA00023170"/>
    </source>
</evidence>
<keyword evidence="4" id="KW-0813">Transport</keyword>
<evidence type="ECO:0000256" key="14">
    <source>
        <dbReference type="ARBA" id="ARBA00049638"/>
    </source>
</evidence>
<comment type="subunit">
    <text evidence="3">May form heteromers.</text>
</comment>
<evidence type="ECO:0000256" key="2">
    <source>
        <dbReference type="ARBA" id="ARBA00008685"/>
    </source>
</evidence>
<dbReference type="PANTHER" id="PTHR34836">
    <property type="entry name" value="OS06G0188250 PROTEIN"/>
    <property type="match status" value="1"/>
</dbReference>
<keyword evidence="11" id="KW-0325">Glycoprotein</keyword>
<gene>
    <name evidence="21 22" type="primary">LOC105164904</name>
</gene>
<dbReference type="Proteomes" id="UP000504604">
    <property type="component" value="Linkage group LG6"/>
</dbReference>
<organism evidence="20 21">
    <name type="scientific">Sesamum indicum</name>
    <name type="common">Oriental sesame</name>
    <name type="synonym">Sesamum orientale</name>
    <dbReference type="NCBI Taxonomy" id="4182"/>
    <lineage>
        <taxon>Eukaryota</taxon>
        <taxon>Viridiplantae</taxon>
        <taxon>Streptophyta</taxon>
        <taxon>Embryophyta</taxon>
        <taxon>Tracheophyta</taxon>
        <taxon>Spermatophyta</taxon>
        <taxon>Magnoliopsida</taxon>
        <taxon>eudicotyledons</taxon>
        <taxon>Gunneridae</taxon>
        <taxon>Pentapetalae</taxon>
        <taxon>asterids</taxon>
        <taxon>lamiids</taxon>
        <taxon>Lamiales</taxon>
        <taxon>Pedaliaceae</taxon>
        <taxon>Sesamum</taxon>
    </lineage>
</organism>
<proteinExistence type="inferred from homology"/>
<comment type="function">
    <text evidence="14">Glutamate-gated receptor that probably acts as a non-selective cation channel. May be involved in light-signal transduction and calcium homeostasis via the regulation of calcium influx into cells.</text>
</comment>
<evidence type="ECO:0000256" key="5">
    <source>
        <dbReference type="ARBA" id="ARBA00022692"/>
    </source>
</evidence>
<dbReference type="SUPFAM" id="SSF53850">
    <property type="entry name" value="Periplasmic binding protein-like II"/>
    <property type="match status" value="1"/>
</dbReference>
<feature type="domain" description="Ionotropic glutamate receptor C-terminal" evidence="19">
    <location>
        <begin position="458"/>
        <end position="872"/>
    </location>
</feature>
<keyword evidence="9 17" id="KW-0472">Membrane</keyword>